<dbReference type="Pfam" id="PF02798">
    <property type="entry name" value="GST_N"/>
    <property type="match status" value="1"/>
</dbReference>
<proteinExistence type="predicted"/>
<keyword evidence="2" id="KW-0413">Isomerase</keyword>
<dbReference type="PANTHER" id="PTHR42673">
    <property type="entry name" value="MALEYLACETOACETATE ISOMERASE"/>
    <property type="match status" value="1"/>
</dbReference>
<evidence type="ECO:0000313" key="2">
    <source>
        <dbReference type="EMBL" id="RSR46518.1"/>
    </source>
</evidence>
<dbReference type="AlphaFoldDB" id="A0A429MKP1"/>
<dbReference type="GO" id="GO:0006749">
    <property type="term" value="P:glutathione metabolic process"/>
    <property type="evidence" value="ECO:0007669"/>
    <property type="project" value="TreeGrafter"/>
</dbReference>
<dbReference type="SFLD" id="SFLDG00358">
    <property type="entry name" value="Main_(cytGST)"/>
    <property type="match status" value="1"/>
</dbReference>
<dbReference type="EMBL" id="RFDI01001308">
    <property type="protein sequence ID" value="RSR46518.1"/>
    <property type="molecule type" value="Genomic_DNA"/>
</dbReference>
<dbReference type="CDD" id="cd03042">
    <property type="entry name" value="GST_N_Zeta"/>
    <property type="match status" value="1"/>
</dbReference>
<evidence type="ECO:0000313" key="3">
    <source>
        <dbReference type="Proteomes" id="UP000280073"/>
    </source>
</evidence>
<reference evidence="2 3" key="1">
    <citation type="submission" date="2018-10" db="EMBL/GenBank/DDBJ databases">
        <title>GWAS and RNA-Seq identify cryptic mechanisms of antimicrobial resistance in Acinetobacter baumannii.</title>
        <authorList>
            <person name="Sahl J.W."/>
        </authorList>
    </citation>
    <scope>NUCLEOTIDE SEQUENCE [LARGE SCALE GENOMIC DNA]</scope>
    <source>
        <strain evidence="2 3">TG28175</strain>
    </source>
</reference>
<dbReference type="PANTHER" id="PTHR42673:SF4">
    <property type="entry name" value="MALEYLACETOACETATE ISOMERASE"/>
    <property type="match status" value="1"/>
</dbReference>
<feature type="domain" description="GST N-terminal" evidence="1">
    <location>
        <begin position="1"/>
        <end position="80"/>
    </location>
</feature>
<dbReference type="Gene3D" id="3.40.30.10">
    <property type="entry name" value="Glutaredoxin"/>
    <property type="match status" value="1"/>
</dbReference>
<dbReference type="SFLD" id="SFLDS00019">
    <property type="entry name" value="Glutathione_Transferase_(cytos"/>
    <property type="match status" value="1"/>
</dbReference>
<name>A0A429MKP1_ACIBA</name>
<dbReference type="GO" id="GO:0004364">
    <property type="term" value="F:glutathione transferase activity"/>
    <property type="evidence" value="ECO:0007669"/>
    <property type="project" value="TreeGrafter"/>
</dbReference>
<protein>
    <submittedName>
        <fullName evidence="2">Maleylacetoacetate isomerase</fullName>
    </submittedName>
</protein>
<comment type="caution">
    <text evidence="2">The sequence shown here is derived from an EMBL/GenBank/DDBJ whole genome shotgun (WGS) entry which is preliminary data.</text>
</comment>
<gene>
    <name evidence="2" type="ORF">EA686_19915</name>
</gene>
<dbReference type="InterPro" id="IPR034333">
    <property type="entry name" value="GST_Zeta_N"/>
</dbReference>
<feature type="non-terminal residue" evidence="2">
    <location>
        <position position="97"/>
    </location>
</feature>
<organism evidence="2 3">
    <name type="scientific">Acinetobacter baumannii</name>
    <dbReference type="NCBI Taxonomy" id="470"/>
    <lineage>
        <taxon>Bacteria</taxon>
        <taxon>Pseudomonadati</taxon>
        <taxon>Pseudomonadota</taxon>
        <taxon>Gammaproteobacteria</taxon>
        <taxon>Moraxellales</taxon>
        <taxon>Moraxellaceae</taxon>
        <taxon>Acinetobacter</taxon>
        <taxon>Acinetobacter calcoaceticus/baumannii complex</taxon>
    </lineage>
</organism>
<dbReference type="GO" id="GO:0006559">
    <property type="term" value="P:L-phenylalanine catabolic process"/>
    <property type="evidence" value="ECO:0007669"/>
    <property type="project" value="TreeGrafter"/>
</dbReference>
<dbReference type="PROSITE" id="PS50404">
    <property type="entry name" value="GST_NTER"/>
    <property type="match status" value="1"/>
</dbReference>
<dbReference type="GO" id="GO:0016034">
    <property type="term" value="F:maleylacetoacetate isomerase activity"/>
    <property type="evidence" value="ECO:0007669"/>
    <property type="project" value="TreeGrafter"/>
</dbReference>
<dbReference type="InterPro" id="IPR004045">
    <property type="entry name" value="Glutathione_S-Trfase_N"/>
</dbReference>
<sequence>MKLYSYFRSSAAYRVRIGLNLKSLAYETVPVHLVKNEQQSEDYLKLNRSALVPTFVDGDLTLSQSLSILEYLDEQYPETKLLPNDVKERAKIRAFAQ</sequence>
<dbReference type="Proteomes" id="UP000280073">
    <property type="component" value="Unassembled WGS sequence"/>
</dbReference>
<dbReference type="InterPro" id="IPR040079">
    <property type="entry name" value="Glutathione_S-Trfase"/>
</dbReference>
<dbReference type="SUPFAM" id="SSF52833">
    <property type="entry name" value="Thioredoxin-like"/>
    <property type="match status" value="1"/>
</dbReference>
<dbReference type="InterPro" id="IPR036249">
    <property type="entry name" value="Thioredoxin-like_sf"/>
</dbReference>
<evidence type="ECO:0000259" key="1">
    <source>
        <dbReference type="PROSITE" id="PS50404"/>
    </source>
</evidence>
<accession>A0A429MKP1</accession>